<gene>
    <name evidence="10" type="ORF">RS83_01731</name>
</gene>
<keyword evidence="7" id="KW-0472">Membrane</keyword>
<keyword evidence="5" id="KW-0572">Peptidoglycan-anchor</keyword>
<organism evidence="10 11">
    <name type="scientific">Microbacterium oxydans</name>
    <dbReference type="NCBI Taxonomy" id="82380"/>
    <lineage>
        <taxon>Bacteria</taxon>
        <taxon>Bacillati</taxon>
        <taxon>Actinomycetota</taxon>
        <taxon>Actinomycetes</taxon>
        <taxon>Micrococcales</taxon>
        <taxon>Microbacteriaceae</taxon>
        <taxon>Microbacterium</taxon>
    </lineage>
</organism>
<feature type="domain" description="SDR-like Ig" evidence="8">
    <location>
        <begin position="68"/>
        <end position="163"/>
    </location>
</feature>
<dbReference type="GO" id="GO:0007155">
    <property type="term" value="P:cell adhesion"/>
    <property type="evidence" value="ECO:0007669"/>
    <property type="project" value="InterPro"/>
</dbReference>
<feature type="region of interest" description="Disordered" evidence="6">
    <location>
        <begin position="447"/>
        <end position="485"/>
    </location>
</feature>
<name>A0A0F0LC06_9MICO</name>
<evidence type="ECO:0000256" key="1">
    <source>
        <dbReference type="ARBA" id="ARBA00004168"/>
    </source>
</evidence>
<dbReference type="Gene3D" id="2.60.40.1280">
    <property type="match status" value="1"/>
</dbReference>
<accession>A0A0F0LC06</accession>
<dbReference type="EMBL" id="JYIW01000024">
    <property type="protein sequence ID" value="KJL29106.1"/>
    <property type="molecule type" value="Genomic_DNA"/>
</dbReference>
<evidence type="ECO:0000256" key="7">
    <source>
        <dbReference type="SAM" id="Phobius"/>
    </source>
</evidence>
<proteinExistence type="predicted"/>
<evidence type="ECO:0000256" key="5">
    <source>
        <dbReference type="ARBA" id="ARBA00023088"/>
    </source>
</evidence>
<feature type="transmembrane region" description="Helical" evidence="7">
    <location>
        <begin position="488"/>
        <end position="508"/>
    </location>
</feature>
<evidence type="ECO:0000259" key="8">
    <source>
        <dbReference type="Pfam" id="PF17961"/>
    </source>
</evidence>
<feature type="compositionally biased region" description="Pro residues" evidence="6">
    <location>
        <begin position="453"/>
        <end position="472"/>
    </location>
</feature>
<keyword evidence="7" id="KW-0812">Transmembrane</keyword>
<dbReference type="Proteomes" id="UP000033640">
    <property type="component" value="Unassembled WGS sequence"/>
</dbReference>
<sequence length="516" mass="52538">MGAARTSTSDGRGGRTSWGRAVLAALGAFAVVSGIFGTTQVASAAPTVTYPGAISNISLTNDSGSGPLTQWQKVRITGDWAVPAGAVAGETFGMTLPEEFSRLSTGSFTIADPDTGAVMANCVVDNGQGAAVVCTLTDAVNGLDQVGGSFWMQAEASQTTTNETVEFDLGTSIEVVDLPGEGGIIVGTDGEPAEPAKWGDATVEDGIIRWVIAIPSGYVADGSFTIKDSLADSETEHHYTGRAVLKQRAVENGTMVGDWVTLDPTAYEIAFAPDGRSFDFSASGLPRSGYTYELIYFTEADGATSAGDVFGNAAIVNTTKTSAEHVATDSGGGDGHGTTYTQFSITKALTGPLADEVRDATYTVRYSVKGSDAPAVTMTVPVGESVTSGRAPIGSTFVIEEIDLPAVTGVTWGAWTITGEGVTAAADGRYEVTPGSSAGVALTLTNTANTVPSTPPPTTPPTPTPSEPPTPKPTRTGSLAQTGGGDGLAALPAAIGLILAGAITAIVASRRRHLAK</sequence>
<evidence type="ECO:0000313" key="10">
    <source>
        <dbReference type="EMBL" id="KJL29106.1"/>
    </source>
</evidence>
<evidence type="ECO:0000313" key="11">
    <source>
        <dbReference type="Proteomes" id="UP000033640"/>
    </source>
</evidence>
<dbReference type="PATRIC" id="fig|82380.11.peg.1768"/>
<dbReference type="InterPro" id="IPR041171">
    <property type="entry name" value="SDR_Ig"/>
</dbReference>
<dbReference type="InterPro" id="IPR011252">
    <property type="entry name" value="Fibrogen-bd_dom1"/>
</dbReference>
<evidence type="ECO:0000256" key="2">
    <source>
        <dbReference type="ARBA" id="ARBA00022512"/>
    </source>
</evidence>
<keyword evidence="7" id="KW-1133">Transmembrane helix</keyword>
<evidence type="ECO:0000256" key="3">
    <source>
        <dbReference type="ARBA" id="ARBA00022525"/>
    </source>
</evidence>
<keyword evidence="3" id="KW-0964">Secreted</keyword>
<dbReference type="InterPro" id="IPR046022">
    <property type="entry name" value="DUF5979"/>
</dbReference>
<dbReference type="InterPro" id="IPR008966">
    <property type="entry name" value="Adhesion_dom_sf"/>
</dbReference>
<evidence type="ECO:0000256" key="4">
    <source>
        <dbReference type="ARBA" id="ARBA00022729"/>
    </source>
</evidence>
<dbReference type="OrthoDB" id="5142801at2"/>
<dbReference type="AlphaFoldDB" id="A0A0F0LC06"/>
<dbReference type="SUPFAM" id="SSF49401">
    <property type="entry name" value="Bacterial adhesins"/>
    <property type="match status" value="1"/>
</dbReference>
<comment type="subcellular location">
    <subcellularLocation>
        <location evidence="1">Secreted</location>
        <location evidence="1">Cell wall</location>
        <topology evidence="1">Peptidoglycan-anchor</topology>
    </subcellularLocation>
</comment>
<keyword evidence="4" id="KW-0732">Signal</keyword>
<evidence type="ECO:0000259" key="9">
    <source>
        <dbReference type="Pfam" id="PF19407"/>
    </source>
</evidence>
<comment type="caution">
    <text evidence="10">The sequence shown here is derived from an EMBL/GenBank/DDBJ whole genome shotgun (WGS) entry which is preliminary data.</text>
</comment>
<protein>
    <submittedName>
        <fullName evidence="10">Uncharacterized protein</fullName>
    </submittedName>
</protein>
<evidence type="ECO:0000256" key="6">
    <source>
        <dbReference type="SAM" id="MobiDB-lite"/>
    </source>
</evidence>
<feature type="domain" description="DUF5979" evidence="9">
    <location>
        <begin position="343"/>
        <end position="447"/>
    </location>
</feature>
<reference evidence="10 11" key="1">
    <citation type="submission" date="2015-02" db="EMBL/GenBank/DDBJ databases">
        <title>Draft genome sequences of ten Microbacterium spp. with emphasis on heavy metal contaminated environments.</title>
        <authorList>
            <person name="Corretto E."/>
        </authorList>
    </citation>
    <scope>NUCLEOTIDE SEQUENCE [LARGE SCALE GENOMIC DNA]</scope>
    <source>
        <strain evidence="10 11">BEL4b</strain>
    </source>
</reference>
<keyword evidence="2" id="KW-0134">Cell wall</keyword>
<dbReference type="Pfam" id="PF17961">
    <property type="entry name" value="Big_8"/>
    <property type="match status" value="1"/>
</dbReference>
<dbReference type="Pfam" id="PF19407">
    <property type="entry name" value="DUF5979"/>
    <property type="match status" value="1"/>
</dbReference>
<dbReference type="RefSeq" id="WP_045279116.1">
    <property type="nucleotide sequence ID" value="NZ_JYIW01000024.1"/>
</dbReference>